<dbReference type="Proteomes" id="UP000070394">
    <property type="component" value="Unassembled WGS sequence"/>
</dbReference>
<feature type="region of interest" description="Disordered" evidence="1">
    <location>
        <begin position="25"/>
        <end position="49"/>
    </location>
</feature>
<gene>
    <name evidence="2" type="ORF">HMPREF1866_01205</name>
</gene>
<accession>A0A133ZRW8</accession>
<dbReference type="EMBL" id="LSDA01000063">
    <property type="protein sequence ID" value="KXB58166.1"/>
    <property type="molecule type" value="Genomic_DNA"/>
</dbReference>
<evidence type="ECO:0000256" key="1">
    <source>
        <dbReference type="SAM" id="MobiDB-lite"/>
    </source>
</evidence>
<comment type="caution">
    <text evidence="2">The sequence shown here is derived from an EMBL/GenBank/DDBJ whole genome shotgun (WGS) entry which is preliminary data.</text>
</comment>
<evidence type="ECO:0000313" key="2">
    <source>
        <dbReference type="EMBL" id="KXB58166.1"/>
    </source>
</evidence>
<dbReference type="STRING" id="467210.HMPREF1866_01205"/>
<reference evidence="3" key="1">
    <citation type="submission" date="2016-01" db="EMBL/GenBank/DDBJ databases">
        <authorList>
            <person name="Mitreva M."/>
            <person name="Pepin K.H."/>
            <person name="Mihindukulasuriya K.A."/>
            <person name="Fulton R."/>
            <person name="Fronick C."/>
            <person name="O'Laughlin M."/>
            <person name="Miner T."/>
            <person name="Herter B."/>
            <person name="Rosa B.A."/>
            <person name="Cordes M."/>
            <person name="Tomlinson C."/>
            <person name="Wollam A."/>
            <person name="Palsikar V.B."/>
            <person name="Mardis E.R."/>
            <person name="Wilson R.K."/>
        </authorList>
    </citation>
    <scope>NUCLEOTIDE SEQUENCE [LARGE SCALE GENOMIC DNA]</scope>
    <source>
        <strain evidence="3">DNF00896</strain>
    </source>
</reference>
<keyword evidence="3" id="KW-1185">Reference proteome</keyword>
<sequence length="49" mass="5689">MMCNKEGYRDSTAEIAISRVYKEEMNKKKGGEKNGDKRLTYSKESKKAR</sequence>
<name>A0A133ZRW8_9FIRM</name>
<proteinExistence type="predicted"/>
<organism evidence="2 3">
    <name type="scientific">Lachnoanaerobaculum saburreum</name>
    <dbReference type="NCBI Taxonomy" id="467210"/>
    <lineage>
        <taxon>Bacteria</taxon>
        <taxon>Bacillati</taxon>
        <taxon>Bacillota</taxon>
        <taxon>Clostridia</taxon>
        <taxon>Lachnospirales</taxon>
        <taxon>Lachnospiraceae</taxon>
        <taxon>Lachnoanaerobaculum</taxon>
    </lineage>
</organism>
<dbReference type="PATRIC" id="fig|467210.3.peg.1194"/>
<protein>
    <submittedName>
        <fullName evidence="2">Uncharacterized protein</fullName>
    </submittedName>
</protein>
<dbReference type="AlphaFoldDB" id="A0A133ZRW8"/>
<evidence type="ECO:0000313" key="3">
    <source>
        <dbReference type="Proteomes" id="UP000070394"/>
    </source>
</evidence>